<gene>
    <name evidence="1" type="ORF">DPMN_042136</name>
</gene>
<dbReference type="Proteomes" id="UP000828390">
    <property type="component" value="Unassembled WGS sequence"/>
</dbReference>
<protein>
    <submittedName>
        <fullName evidence="1">Uncharacterized protein</fullName>
    </submittedName>
</protein>
<name>A0A9D4CZ08_DREPO</name>
<accession>A0A9D4CZ08</accession>
<reference evidence="1" key="1">
    <citation type="journal article" date="2019" name="bioRxiv">
        <title>The Genome of the Zebra Mussel, Dreissena polymorpha: A Resource for Invasive Species Research.</title>
        <authorList>
            <person name="McCartney M.A."/>
            <person name="Auch B."/>
            <person name="Kono T."/>
            <person name="Mallez S."/>
            <person name="Zhang Y."/>
            <person name="Obille A."/>
            <person name="Becker A."/>
            <person name="Abrahante J.E."/>
            <person name="Garbe J."/>
            <person name="Badalamenti J.P."/>
            <person name="Herman A."/>
            <person name="Mangelson H."/>
            <person name="Liachko I."/>
            <person name="Sullivan S."/>
            <person name="Sone E.D."/>
            <person name="Koren S."/>
            <person name="Silverstein K.A.T."/>
            <person name="Beckman K.B."/>
            <person name="Gohl D.M."/>
        </authorList>
    </citation>
    <scope>NUCLEOTIDE SEQUENCE</scope>
    <source>
        <strain evidence="1">Duluth1</strain>
        <tissue evidence="1">Whole animal</tissue>
    </source>
</reference>
<comment type="caution">
    <text evidence="1">The sequence shown here is derived from an EMBL/GenBank/DDBJ whole genome shotgun (WGS) entry which is preliminary data.</text>
</comment>
<organism evidence="1 2">
    <name type="scientific">Dreissena polymorpha</name>
    <name type="common">Zebra mussel</name>
    <name type="synonym">Mytilus polymorpha</name>
    <dbReference type="NCBI Taxonomy" id="45954"/>
    <lineage>
        <taxon>Eukaryota</taxon>
        <taxon>Metazoa</taxon>
        <taxon>Spiralia</taxon>
        <taxon>Lophotrochozoa</taxon>
        <taxon>Mollusca</taxon>
        <taxon>Bivalvia</taxon>
        <taxon>Autobranchia</taxon>
        <taxon>Heteroconchia</taxon>
        <taxon>Euheterodonta</taxon>
        <taxon>Imparidentia</taxon>
        <taxon>Neoheterodontei</taxon>
        <taxon>Myida</taxon>
        <taxon>Dreissenoidea</taxon>
        <taxon>Dreissenidae</taxon>
        <taxon>Dreissena</taxon>
    </lineage>
</organism>
<keyword evidence="2" id="KW-1185">Reference proteome</keyword>
<reference evidence="1" key="2">
    <citation type="submission" date="2020-11" db="EMBL/GenBank/DDBJ databases">
        <authorList>
            <person name="McCartney M.A."/>
            <person name="Auch B."/>
            <person name="Kono T."/>
            <person name="Mallez S."/>
            <person name="Becker A."/>
            <person name="Gohl D.M."/>
            <person name="Silverstein K.A.T."/>
            <person name="Koren S."/>
            <person name="Bechman K.B."/>
            <person name="Herman A."/>
            <person name="Abrahante J.E."/>
            <person name="Garbe J."/>
        </authorList>
    </citation>
    <scope>NUCLEOTIDE SEQUENCE</scope>
    <source>
        <strain evidence="1">Duluth1</strain>
        <tissue evidence="1">Whole animal</tissue>
    </source>
</reference>
<proteinExistence type="predicted"/>
<evidence type="ECO:0000313" key="2">
    <source>
        <dbReference type="Proteomes" id="UP000828390"/>
    </source>
</evidence>
<dbReference type="AlphaFoldDB" id="A0A9D4CZ08"/>
<sequence>MFNTTDEAESGKQQSAVHRDVKQTWMKELVENEVTFQDRSGIERDVEHTWRKELEEKEVTLLDR</sequence>
<dbReference type="EMBL" id="JAIWYP010000011">
    <property type="protein sequence ID" value="KAH3735600.1"/>
    <property type="molecule type" value="Genomic_DNA"/>
</dbReference>
<evidence type="ECO:0000313" key="1">
    <source>
        <dbReference type="EMBL" id="KAH3735600.1"/>
    </source>
</evidence>